<name>A0ABZ2PZF4_9BURK</name>
<evidence type="ECO:0000313" key="2">
    <source>
        <dbReference type="EMBL" id="WXK40524.1"/>
    </source>
</evidence>
<gene>
    <name evidence="2" type="ORF">IHE29_15160</name>
</gene>
<organism evidence="2 3">
    <name type="scientific">Mycetohabitans rhizoxinica</name>
    <dbReference type="NCBI Taxonomy" id="412963"/>
    <lineage>
        <taxon>Bacteria</taxon>
        <taxon>Pseudomonadati</taxon>
        <taxon>Pseudomonadota</taxon>
        <taxon>Betaproteobacteria</taxon>
        <taxon>Burkholderiales</taxon>
        <taxon>Burkholderiaceae</taxon>
        <taxon>Mycetohabitans</taxon>
    </lineage>
</organism>
<protein>
    <submittedName>
        <fullName evidence="2">Uncharacterized protein</fullName>
    </submittedName>
</protein>
<feature type="region of interest" description="Disordered" evidence="1">
    <location>
        <begin position="1"/>
        <end position="53"/>
    </location>
</feature>
<sequence>MAEEAHADERRRAAAEAHRQAERFTQVQADRDAARKDAHMPLPTTEFLERVMR</sequence>
<dbReference type="Proteomes" id="UP001493153">
    <property type="component" value="Chromosome"/>
</dbReference>
<feature type="compositionally biased region" description="Basic and acidic residues" evidence="1">
    <location>
        <begin position="1"/>
        <end position="22"/>
    </location>
</feature>
<feature type="compositionally biased region" description="Basic and acidic residues" evidence="1">
    <location>
        <begin position="29"/>
        <end position="39"/>
    </location>
</feature>
<evidence type="ECO:0000256" key="1">
    <source>
        <dbReference type="SAM" id="MobiDB-lite"/>
    </source>
</evidence>
<dbReference type="RefSeq" id="WP_338911158.1">
    <property type="nucleotide sequence ID" value="NZ_CP062176.1"/>
</dbReference>
<proteinExistence type="predicted"/>
<reference evidence="2 3" key="1">
    <citation type="submission" date="2020-09" db="EMBL/GenBank/DDBJ databases">
        <title>Genome sequences of Mycetohabitans spp.</title>
        <authorList>
            <person name="Carter M.E."/>
            <person name="Carpenter S.C.D."/>
            <person name="Bogdanove A.J."/>
        </authorList>
    </citation>
    <scope>NUCLEOTIDE SEQUENCE [LARGE SCALE GENOMIC DNA]</scope>
    <source>
        <strain evidence="2 3">B12</strain>
    </source>
</reference>
<evidence type="ECO:0000313" key="3">
    <source>
        <dbReference type="Proteomes" id="UP001493153"/>
    </source>
</evidence>
<dbReference type="EMBL" id="CP062176">
    <property type="protein sequence ID" value="WXK40524.1"/>
    <property type="molecule type" value="Genomic_DNA"/>
</dbReference>
<accession>A0ABZ2PZF4</accession>
<keyword evidence="3" id="KW-1185">Reference proteome</keyword>